<keyword evidence="3" id="KW-1185">Reference proteome</keyword>
<dbReference type="Gene3D" id="3.10.180.10">
    <property type="entry name" value="2,3-Dihydroxybiphenyl 1,2-Dioxygenase, domain 1"/>
    <property type="match status" value="1"/>
</dbReference>
<feature type="domain" description="VOC" evidence="1">
    <location>
        <begin position="4"/>
        <end position="128"/>
    </location>
</feature>
<dbReference type="InterPro" id="IPR029068">
    <property type="entry name" value="Glyas_Bleomycin-R_OHBP_Dase"/>
</dbReference>
<sequence>MMAQSIFVNLAVESVQQSRAFYAGLGFGINEQYSNEQAACVVIADNIYVMLLAKPFFAGFTDKAIADARTTTEVLNCLDCDSRERVDHLVKLAEQHGGKAYRQAQDQGFMYGHAFEDPDGHIWELVYMVAQPS</sequence>
<comment type="caution">
    <text evidence="2">The sequence shown here is derived from an EMBL/GenBank/DDBJ whole genome shotgun (WGS) entry which is preliminary data.</text>
</comment>
<gene>
    <name evidence="2" type="ORF">SHD_2471</name>
</gene>
<dbReference type="EMBL" id="AXZL01000068">
    <property type="protein sequence ID" value="ESE40914.1"/>
    <property type="molecule type" value="Genomic_DNA"/>
</dbReference>
<dbReference type="InterPro" id="IPR004360">
    <property type="entry name" value="Glyas_Fos-R_dOase_dom"/>
</dbReference>
<dbReference type="PANTHER" id="PTHR36503:SF2">
    <property type="entry name" value="BLR2408 PROTEIN"/>
    <property type="match status" value="1"/>
</dbReference>
<evidence type="ECO:0000313" key="2">
    <source>
        <dbReference type="EMBL" id="ESE40914.1"/>
    </source>
</evidence>
<evidence type="ECO:0000313" key="3">
    <source>
        <dbReference type="Proteomes" id="UP000017548"/>
    </source>
</evidence>
<organism evidence="2 3">
    <name type="scientific">Shewanella decolorationis S12</name>
    <dbReference type="NCBI Taxonomy" id="1353536"/>
    <lineage>
        <taxon>Bacteria</taxon>
        <taxon>Pseudomonadati</taxon>
        <taxon>Pseudomonadota</taxon>
        <taxon>Gammaproteobacteria</taxon>
        <taxon>Alteromonadales</taxon>
        <taxon>Shewanellaceae</taxon>
        <taxon>Shewanella</taxon>
    </lineage>
</organism>
<name>A0ABP2Z3U4_9GAMM</name>
<evidence type="ECO:0000259" key="1">
    <source>
        <dbReference type="PROSITE" id="PS51819"/>
    </source>
</evidence>
<keyword evidence="2" id="KW-0560">Oxidoreductase</keyword>
<dbReference type="InterPro" id="IPR037523">
    <property type="entry name" value="VOC_core"/>
</dbReference>
<dbReference type="PROSITE" id="PS51819">
    <property type="entry name" value="VOC"/>
    <property type="match status" value="1"/>
</dbReference>
<reference evidence="2 3" key="1">
    <citation type="journal article" date="2013" name="Genome Announc.">
        <title>Draft Genome Sequence of Shewanella decolorationis S12, a Dye-Degrading Bacterium Isolated from a Wastewater Treatment Plant.</title>
        <authorList>
            <person name="Xu M."/>
            <person name="Fang Y."/>
            <person name="Liu J."/>
            <person name="Chen X."/>
            <person name="Sun G."/>
            <person name="Guo J."/>
            <person name="Hua Z."/>
            <person name="Tu Q."/>
            <person name="Wu L."/>
            <person name="Zhou J."/>
            <person name="Liu X."/>
        </authorList>
    </citation>
    <scope>NUCLEOTIDE SEQUENCE [LARGE SCALE GENOMIC DNA]</scope>
    <source>
        <strain evidence="2 3">S12</strain>
    </source>
</reference>
<keyword evidence="2" id="KW-0223">Dioxygenase</keyword>
<dbReference type="Proteomes" id="UP000017548">
    <property type="component" value="Unassembled WGS sequence"/>
</dbReference>
<protein>
    <submittedName>
        <fullName evidence="2">Extradiol dioxygenase</fullName>
    </submittedName>
</protein>
<accession>A0ABP2Z3U4</accession>
<dbReference type="Pfam" id="PF00903">
    <property type="entry name" value="Glyoxalase"/>
    <property type="match status" value="1"/>
</dbReference>
<dbReference type="GO" id="GO:0051213">
    <property type="term" value="F:dioxygenase activity"/>
    <property type="evidence" value="ECO:0007669"/>
    <property type="project" value="UniProtKB-KW"/>
</dbReference>
<proteinExistence type="predicted"/>
<dbReference type="PANTHER" id="PTHR36503">
    <property type="entry name" value="BLR2520 PROTEIN"/>
    <property type="match status" value="1"/>
</dbReference>
<dbReference type="SUPFAM" id="SSF54593">
    <property type="entry name" value="Glyoxalase/Bleomycin resistance protein/Dihydroxybiphenyl dioxygenase"/>
    <property type="match status" value="1"/>
</dbReference>